<evidence type="ECO:0000313" key="2">
    <source>
        <dbReference type="Proteomes" id="UP001165101"/>
    </source>
</evidence>
<proteinExistence type="predicted"/>
<gene>
    <name evidence="1" type="ORF">Cboi01_000600900</name>
</gene>
<keyword evidence="2" id="KW-1185">Reference proteome</keyword>
<reference evidence="1" key="1">
    <citation type="submission" date="2023-04" db="EMBL/GenBank/DDBJ databases">
        <title>Candida boidinii NBRC 1967.</title>
        <authorList>
            <person name="Ichikawa N."/>
            <person name="Sato H."/>
            <person name="Tonouchi N."/>
        </authorList>
    </citation>
    <scope>NUCLEOTIDE SEQUENCE</scope>
    <source>
        <strain evidence="1">NBRC 1967</strain>
    </source>
</reference>
<accession>A0ACB5U5H9</accession>
<comment type="caution">
    <text evidence="1">The sequence shown here is derived from an EMBL/GenBank/DDBJ whole genome shotgun (WGS) entry which is preliminary data.</text>
</comment>
<name>A0ACB5U5H9_CANBO</name>
<evidence type="ECO:0000313" key="1">
    <source>
        <dbReference type="EMBL" id="GMF01983.1"/>
    </source>
</evidence>
<organism evidence="1 2">
    <name type="scientific">Candida boidinii</name>
    <name type="common">Yeast</name>
    <dbReference type="NCBI Taxonomy" id="5477"/>
    <lineage>
        <taxon>Eukaryota</taxon>
        <taxon>Fungi</taxon>
        <taxon>Dikarya</taxon>
        <taxon>Ascomycota</taxon>
        <taxon>Saccharomycotina</taxon>
        <taxon>Pichiomycetes</taxon>
        <taxon>Pichiales</taxon>
        <taxon>Pichiaceae</taxon>
        <taxon>Ogataea</taxon>
        <taxon>Ogataea/Candida clade</taxon>
    </lineage>
</organism>
<dbReference type="EMBL" id="BSXV01005276">
    <property type="protein sequence ID" value="GMF01983.1"/>
    <property type="molecule type" value="Genomic_DNA"/>
</dbReference>
<dbReference type="Proteomes" id="UP001165101">
    <property type="component" value="Unassembled WGS sequence"/>
</dbReference>
<sequence>MIFWALVGTLGGGVAYDKYRQHEIRKKWMAKTEIFSESKMDVRERPRKIRVYVVPPPSDYLQEGLKYFRKFIKPILNSSAIDFEIYTEERQGDIRYHVAEEIRKLRRAKLGIDEESKEPETKQETKQMGISTSPLSTFKPTEKLDEDGHPYKAVADLYNPGTLLGVNFRQGERPKVISEDSEVLDQRDAGGIICVGRGAFKEYMNGLHEDH</sequence>
<protein>
    <submittedName>
        <fullName evidence="1">Unnamed protein product</fullName>
    </submittedName>
</protein>